<proteinExistence type="predicted"/>
<organism evidence="1 2">
    <name type="scientific">Meloidogyne enterolobii</name>
    <name type="common">Root-knot nematode worm</name>
    <name type="synonym">Meloidogyne mayaguensis</name>
    <dbReference type="NCBI Taxonomy" id="390850"/>
    <lineage>
        <taxon>Eukaryota</taxon>
        <taxon>Metazoa</taxon>
        <taxon>Ecdysozoa</taxon>
        <taxon>Nematoda</taxon>
        <taxon>Chromadorea</taxon>
        <taxon>Rhabditida</taxon>
        <taxon>Tylenchina</taxon>
        <taxon>Tylenchomorpha</taxon>
        <taxon>Tylenchoidea</taxon>
        <taxon>Meloidogynidae</taxon>
        <taxon>Meloidogyninae</taxon>
        <taxon>Meloidogyne</taxon>
    </lineage>
</organism>
<reference evidence="1" key="1">
    <citation type="submission" date="2023-11" db="EMBL/GenBank/DDBJ databases">
        <authorList>
            <person name="Poullet M."/>
        </authorList>
    </citation>
    <scope>NUCLEOTIDE SEQUENCE</scope>
    <source>
        <strain evidence="1">E1834</strain>
    </source>
</reference>
<evidence type="ECO:0000313" key="2">
    <source>
        <dbReference type="Proteomes" id="UP001497535"/>
    </source>
</evidence>
<name>A0ACB0ZUL8_MELEN</name>
<dbReference type="Proteomes" id="UP001497535">
    <property type="component" value="Unassembled WGS sequence"/>
</dbReference>
<accession>A0ACB0ZUL8</accession>
<dbReference type="EMBL" id="CAVMJV010000048">
    <property type="protein sequence ID" value="CAK5082845.1"/>
    <property type="molecule type" value="Genomic_DNA"/>
</dbReference>
<evidence type="ECO:0000313" key="1">
    <source>
        <dbReference type="EMBL" id="CAK5082845.1"/>
    </source>
</evidence>
<comment type="caution">
    <text evidence="1">The sequence shown here is derived from an EMBL/GenBank/DDBJ whole genome shotgun (WGS) entry which is preliminary data.</text>
</comment>
<keyword evidence="2" id="KW-1185">Reference proteome</keyword>
<sequence>MQQRKSDVICFCIEKNGREEFFALNNWINGYVYVKCKQKIIMMIWLCVLWLTAF</sequence>
<gene>
    <name evidence="1" type="ORF">MENTE1834_LOCUS30148</name>
</gene>
<protein>
    <submittedName>
        <fullName evidence="1">Uncharacterized protein</fullName>
    </submittedName>
</protein>